<accession>A0A4C1UU09</accession>
<keyword evidence="3" id="KW-1185">Reference proteome</keyword>
<dbReference type="OrthoDB" id="3066195at2759"/>
<feature type="region of interest" description="Disordered" evidence="1">
    <location>
        <begin position="318"/>
        <end position="346"/>
    </location>
</feature>
<evidence type="ECO:0000313" key="3">
    <source>
        <dbReference type="Proteomes" id="UP000299102"/>
    </source>
</evidence>
<dbReference type="EMBL" id="BGZK01000224">
    <property type="protein sequence ID" value="GBP29779.1"/>
    <property type="molecule type" value="Genomic_DNA"/>
</dbReference>
<gene>
    <name evidence="2" type="ORF">EVAR_94619_1</name>
</gene>
<dbReference type="Proteomes" id="UP000299102">
    <property type="component" value="Unassembled WGS sequence"/>
</dbReference>
<organism evidence="2 3">
    <name type="scientific">Eumeta variegata</name>
    <name type="common">Bagworm moth</name>
    <name type="synonym">Eumeta japonica</name>
    <dbReference type="NCBI Taxonomy" id="151549"/>
    <lineage>
        <taxon>Eukaryota</taxon>
        <taxon>Metazoa</taxon>
        <taxon>Ecdysozoa</taxon>
        <taxon>Arthropoda</taxon>
        <taxon>Hexapoda</taxon>
        <taxon>Insecta</taxon>
        <taxon>Pterygota</taxon>
        <taxon>Neoptera</taxon>
        <taxon>Endopterygota</taxon>
        <taxon>Lepidoptera</taxon>
        <taxon>Glossata</taxon>
        <taxon>Ditrysia</taxon>
        <taxon>Tineoidea</taxon>
        <taxon>Psychidae</taxon>
        <taxon>Oiketicinae</taxon>
        <taxon>Eumeta</taxon>
    </lineage>
</organism>
<feature type="compositionally biased region" description="Basic and acidic residues" evidence="1">
    <location>
        <begin position="323"/>
        <end position="346"/>
    </location>
</feature>
<protein>
    <submittedName>
        <fullName evidence="2">Uncharacterized protein</fullName>
    </submittedName>
</protein>
<dbReference type="AlphaFoldDB" id="A0A4C1UU09"/>
<evidence type="ECO:0000313" key="2">
    <source>
        <dbReference type="EMBL" id="GBP29779.1"/>
    </source>
</evidence>
<reference evidence="2 3" key="1">
    <citation type="journal article" date="2019" name="Commun. Biol.">
        <title>The bagworm genome reveals a unique fibroin gene that provides high tensile strength.</title>
        <authorList>
            <person name="Kono N."/>
            <person name="Nakamura H."/>
            <person name="Ohtoshi R."/>
            <person name="Tomita M."/>
            <person name="Numata K."/>
            <person name="Arakawa K."/>
        </authorList>
    </citation>
    <scope>NUCLEOTIDE SEQUENCE [LARGE SCALE GENOMIC DNA]</scope>
</reference>
<proteinExistence type="predicted"/>
<sequence length="409" mass="46710">MERNRIDGRRRGEWANGTLTHWTEQNGENCRFTSYYKLNIMLGIDIDERSVLLYVGVVMLWDLHAGVVDDMRGGERALWRRRAPAHARAGQDVVRELQEEVQDATTDQHAPNNATVGTTDVCGPVVTLAQQEAPSLLDGMLWQNIHPLDLKEEEGEAATSEGARSVKEDDCLPINLKHSLRASTDALSCSSLRRDGVLRPPDLYWTNVEGLIHFFFKWRIENFSIVKWRGPLHPAQYMSNGRVSSCNDERDDTTPNVLEPQVQIIPQSPPTPPPKTPIPALAPLANLQTLANPLHVIEQARFTHNYFQKLNELSNTPLNLSHLDNEERRSNASPKKQETNHRQDCATATDEERLYYTAKRQHAIWEHEAKMKILTMELKQKEELFSLQKQLFLIELKLKMDFLEKASAK</sequence>
<evidence type="ECO:0000256" key="1">
    <source>
        <dbReference type="SAM" id="MobiDB-lite"/>
    </source>
</evidence>
<comment type="caution">
    <text evidence="2">The sequence shown here is derived from an EMBL/GenBank/DDBJ whole genome shotgun (WGS) entry which is preliminary data.</text>
</comment>
<name>A0A4C1UU09_EUMVA</name>